<dbReference type="InterPro" id="IPR036396">
    <property type="entry name" value="Cyt_P450_sf"/>
</dbReference>
<name>A0A835LG55_9MAGN</name>
<reference evidence="11 12" key="1">
    <citation type="submission" date="2020-10" db="EMBL/GenBank/DDBJ databases">
        <title>The Coptis chinensis genome and diversification of protoberbering-type alkaloids.</title>
        <authorList>
            <person name="Wang B."/>
            <person name="Shu S."/>
            <person name="Song C."/>
            <person name="Liu Y."/>
        </authorList>
    </citation>
    <scope>NUCLEOTIDE SEQUENCE [LARGE SCALE GENOMIC DNA]</scope>
    <source>
        <strain evidence="11">HL-2020</strain>
        <tissue evidence="11">Leaf</tissue>
    </source>
</reference>
<dbReference type="GO" id="GO:0016705">
    <property type="term" value="F:oxidoreductase activity, acting on paired donors, with incorporation or reduction of molecular oxygen"/>
    <property type="evidence" value="ECO:0007669"/>
    <property type="project" value="InterPro"/>
</dbReference>
<evidence type="ECO:0000256" key="6">
    <source>
        <dbReference type="ARBA" id="ARBA00022989"/>
    </source>
</evidence>
<dbReference type="SUPFAM" id="SSF48264">
    <property type="entry name" value="Cytochrome P450"/>
    <property type="match status" value="1"/>
</dbReference>
<evidence type="ECO:0000256" key="2">
    <source>
        <dbReference type="ARBA" id="ARBA00010617"/>
    </source>
</evidence>
<keyword evidence="10" id="KW-0472">Membrane</keyword>
<keyword evidence="4" id="KW-0812">Transmembrane</keyword>
<evidence type="ECO:0000256" key="3">
    <source>
        <dbReference type="ARBA" id="ARBA00022617"/>
    </source>
</evidence>
<evidence type="ECO:0000256" key="5">
    <source>
        <dbReference type="ARBA" id="ARBA00022723"/>
    </source>
</evidence>
<evidence type="ECO:0000256" key="7">
    <source>
        <dbReference type="ARBA" id="ARBA00023002"/>
    </source>
</evidence>
<evidence type="ECO:0000256" key="4">
    <source>
        <dbReference type="ARBA" id="ARBA00022692"/>
    </source>
</evidence>
<dbReference type="Proteomes" id="UP000631114">
    <property type="component" value="Unassembled WGS sequence"/>
</dbReference>
<keyword evidence="12" id="KW-1185">Reference proteome</keyword>
<dbReference type="PANTHER" id="PTHR24282:SF36">
    <property type="entry name" value="CYTOCHROME P450 714A1-RELATED"/>
    <property type="match status" value="1"/>
</dbReference>
<keyword evidence="8" id="KW-0408">Iron</keyword>
<comment type="caution">
    <text evidence="11">The sequence shown here is derived from an EMBL/GenBank/DDBJ whole genome shotgun (WGS) entry which is preliminary data.</text>
</comment>
<accession>A0A835LG55</accession>
<evidence type="ECO:0000256" key="1">
    <source>
        <dbReference type="ARBA" id="ARBA00004370"/>
    </source>
</evidence>
<keyword evidence="5" id="KW-0479">Metal-binding</keyword>
<keyword evidence="6" id="KW-1133">Transmembrane helix</keyword>
<sequence length="94" mass="10363">MAPEFFMDKVKGMVGLMVESTITLLKSWENRIASEGGIADIKIGDDLRDLSADVISRACFGSSYGKGKEIFITLEALKQVMSKKNILFGIPSFR</sequence>
<dbReference type="GO" id="GO:0020037">
    <property type="term" value="F:heme binding"/>
    <property type="evidence" value="ECO:0007669"/>
    <property type="project" value="InterPro"/>
</dbReference>
<keyword evidence="3" id="KW-0349">Heme</keyword>
<gene>
    <name evidence="11" type="ORF">IFM89_023534</name>
</gene>
<evidence type="ECO:0000256" key="9">
    <source>
        <dbReference type="ARBA" id="ARBA00023033"/>
    </source>
</evidence>
<evidence type="ECO:0000313" key="12">
    <source>
        <dbReference type="Proteomes" id="UP000631114"/>
    </source>
</evidence>
<dbReference type="AlphaFoldDB" id="A0A835LG55"/>
<dbReference type="GO" id="GO:0004497">
    <property type="term" value="F:monooxygenase activity"/>
    <property type="evidence" value="ECO:0007669"/>
    <property type="project" value="UniProtKB-KW"/>
</dbReference>
<comment type="subcellular location">
    <subcellularLocation>
        <location evidence="1">Membrane</location>
    </subcellularLocation>
</comment>
<dbReference type="GO" id="GO:0005506">
    <property type="term" value="F:iron ion binding"/>
    <property type="evidence" value="ECO:0007669"/>
    <property type="project" value="InterPro"/>
</dbReference>
<dbReference type="InterPro" id="IPR050665">
    <property type="entry name" value="Cytochrome_P450_Monooxygen"/>
</dbReference>
<dbReference type="GO" id="GO:0016020">
    <property type="term" value="C:membrane"/>
    <property type="evidence" value="ECO:0007669"/>
    <property type="project" value="UniProtKB-SubCell"/>
</dbReference>
<organism evidence="11 12">
    <name type="scientific">Coptis chinensis</name>
    <dbReference type="NCBI Taxonomy" id="261450"/>
    <lineage>
        <taxon>Eukaryota</taxon>
        <taxon>Viridiplantae</taxon>
        <taxon>Streptophyta</taxon>
        <taxon>Embryophyta</taxon>
        <taxon>Tracheophyta</taxon>
        <taxon>Spermatophyta</taxon>
        <taxon>Magnoliopsida</taxon>
        <taxon>Ranunculales</taxon>
        <taxon>Ranunculaceae</taxon>
        <taxon>Coptidoideae</taxon>
        <taxon>Coptis</taxon>
    </lineage>
</organism>
<dbReference type="Gene3D" id="1.10.630.10">
    <property type="entry name" value="Cytochrome P450"/>
    <property type="match status" value="1"/>
</dbReference>
<proteinExistence type="inferred from homology"/>
<keyword evidence="7" id="KW-0560">Oxidoreductase</keyword>
<dbReference type="EMBL" id="JADFTS010000008">
    <property type="protein sequence ID" value="KAF9593485.1"/>
    <property type="molecule type" value="Genomic_DNA"/>
</dbReference>
<protein>
    <submittedName>
        <fullName evidence="11">Uncharacterized protein</fullName>
    </submittedName>
</protein>
<comment type="similarity">
    <text evidence="2">Belongs to the cytochrome P450 family.</text>
</comment>
<keyword evidence="9" id="KW-0503">Monooxygenase</keyword>
<evidence type="ECO:0000256" key="8">
    <source>
        <dbReference type="ARBA" id="ARBA00023004"/>
    </source>
</evidence>
<evidence type="ECO:0000256" key="10">
    <source>
        <dbReference type="ARBA" id="ARBA00023136"/>
    </source>
</evidence>
<dbReference type="PANTHER" id="PTHR24282">
    <property type="entry name" value="CYTOCHROME P450 FAMILY MEMBER"/>
    <property type="match status" value="1"/>
</dbReference>
<dbReference type="OrthoDB" id="3934656at2759"/>
<evidence type="ECO:0000313" key="11">
    <source>
        <dbReference type="EMBL" id="KAF9593485.1"/>
    </source>
</evidence>